<evidence type="ECO:0000256" key="7">
    <source>
        <dbReference type="ARBA" id="ARBA00023136"/>
    </source>
</evidence>
<evidence type="ECO:0000256" key="5">
    <source>
        <dbReference type="ARBA" id="ARBA00022927"/>
    </source>
</evidence>
<dbReference type="SUPFAM" id="SSF74788">
    <property type="entry name" value="Cullin repeat-like"/>
    <property type="match status" value="1"/>
</dbReference>
<dbReference type="GO" id="GO:0032258">
    <property type="term" value="P:cytoplasm to vacuole targeting by the Cvt pathway"/>
    <property type="evidence" value="ECO:0007669"/>
    <property type="project" value="TreeGrafter"/>
</dbReference>
<dbReference type="AlphaFoldDB" id="A0AAI9WWP8"/>
<keyword evidence="5" id="KW-0653">Protein transport</keyword>
<evidence type="ECO:0000256" key="1">
    <source>
        <dbReference type="ARBA" id="ARBA00004395"/>
    </source>
</evidence>
<sequence>MSSSILLNTLQRDLDPRYQEILNSNLQVSEISEKYLQDLLVNDELLSIDTFKTSTTQTNRTIDVEIAELDSSRYQLNQKLSLLTNSNKDLIIDVNRDLNDVHDKLSFDYQQCLNSLSKNLHIGPNGFLNREKQQLHSIRLNNATLSSMDSVLDVLELPTLCKLCILQGNYQESLDIAMFAKSLIIRFPKLQLFKAISKQIESELQMMLKGLIKLLNTDLKQNQILKIFQVLSQLENVDEASLQRIFLNSRFKYIINEISSLVPILKFSKLTYLKRFVETYREHIYSTLSMYHTIFKDEINLLLLNKFVTSLGYNLCDEFNKYLPSIRSQAVEAIDSDIELKSSIDGLLLQLIYLCKSLATFQFEFEPLILEKLCFQNQLIKEEDWLRNMAKVKKYR</sequence>
<dbReference type="GO" id="GO:0000139">
    <property type="term" value="C:Golgi membrane"/>
    <property type="evidence" value="ECO:0007669"/>
    <property type="project" value="UniProtKB-SubCell"/>
</dbReference>
<comment type="similarity">
    <text evidence="2">Belongs to the COG8 family.</text>
</comment>
<comment type="subcellular location">
    <subcellularLocation>
        <location evidence="1">Golgi apparatus membrane</location>
        <topology evidence="1">Peripheral membrane protein</topology>
    </subcellularLocation>
</comment>
<accession>A0AAI9WWP8</accession>
<evidence type="ECO:0000256" key="8">
    <source>
        <dbReference type="ARBA" id="ARBA00031347"/>
    </source>
</evidence>
<dbReference type="Pfam" id="PF04124">
    <property type="entry name" value="Dor1"/>
    <property type="match status" value="1"/>
</dbReference>
<dbReference type="PANTHER" id="PTHR21311">
    <property type="entry name" value="CONSERVED OLIGOMERIC GOLGI COMPLEX COMPONENT 8"/>
    <property type="match status" value="1"/>
</dbReference>
<dbReference type="GO" id="GO:0017119">
    <property type="term" value="C:Golgi transport complex"/>
    <property type="evidence" value="ECO:0007669"/>
    <property type="project" value="InterPro"/>
</dbReference>
<dbReference type="Proteomes" id="UP001202479">
    <property type="component" value="Unassembled WGS sequence"/>
</dbReference>
<keyword evidence="7" id="KW-0472">Membrane</keyword>
<dbReference type="InterPro" id="IPR016159">
    <property type="entry name" value="Cullin_repeat-like_dom_sf"/>
</dbReference>
<evidence type="ECO:0000256" key="3">
    <source>
        <dbReference type="ARBA" id="ARBA00020983"/>
    </source>
</evidence>
<dbReference type="GeneID" id="73381448"/>
<dbReference type="RefSeq" id="XP_049179159.1">
    <property type="nucleotide sequence ID" value="XM_049325207.1"/>
</dbReference>
<protein>
    <recommendedName>
        <fullName evidence="3">Conserved oligomeric Golgi complex subunit 8</fullName>
    </recommendedName>
    <alternativeName>
        <fullName evidence="8">Component of oligomeric Golgi complex 8</fullName>
    </alternativeName>
</protein>
<keyword evidence="4" id="KW-0813">Transport</keyword>
<evidence type="ECO:0000313" key="10">
    <source>
        <dbReference type="Proteomes" id="UP001202479"/>
    </source>
</evidence>
<organism evidence="9 10">
    <name type="scientific">Candida oxycetoniae</name>
    <dbReference type="NCBI Taxonomy" id="497107"/>
    <lineage>
        <taxon>Eukaryota</taxon>
        <taxon>Fungi</taxon>
        <taxon>Dikarya</taxon>
        <taxon>Ascomycota</taxon>
        <taxon>Saccharomycotina</taxon>
        <taxon>Pichiomycetes</taxon>
        <taxon>Debaryomycetaceae</taxon>
        <taxon>Candida/Lodderomyces clade</taxon>
        <taxon>Candida</taxon>
    </lineage>
</organism>
<proteinExistence type="inferred from homology"/>
<gene>
    <name evidence="9" type="ORF">KGF56_003833</name>
</gene>
<dbReference type="EMBL" id="JAHUZD010000127">
    <property type="protein sequence ID" value="KAI3403412.2"/>
    <property type="molecule type" value="Genomic_DNA"/>
</dbReference>
<evidence type="ECO:0000256" key="6">
    <source>
        <dbReference type="ARBA" id="ARBA00023034"/>
    </source>
</evidence>
<dbReference type="InterPro" id="IPR007255">
    <property type="entry name" value="COG8"/>
</dbReference>
<keyword evidence="10" id="KW-1185">Reference proteome</keyword>
<dbReference type="PANTHER" id="PTHR21311:SF0">
    <property type="entry name" value="CONSERVED OLIGOMERIC GOLGI COMPLEX SUBUNIT 8"/>
    <property type="match status" value="1"/>
</dbReference>
<name>A0AAI9WWP8_9ASCO</name>
<evidence type="ECO:0000313" key="9">
    <source>
        <dbReference type="EMBL" id="KAI3403412.2"/>
    </source>
</evidence>
<dbReference type="GO" id="GO:0006891">
    <property type="term" value="P:intra-Golgi vesicle-mediated transport"/>
    <property type="evidence" value="ECO:0007669"/>
    <property type="project" value="TreeGrafter"/>
</dbReference>
<reference evidence="9" key="1">
    <citation type="journal article" date="2022" name="DNA Res.">
        <title>Genome analysis of five recently described species of the CUG-Ser clade uncovers Candida theae as a new hybrid lineage with pathogenic potential in the Candida parapsilosis species complex.</title>
        <authorList>
            <person name="Mixao V."/>
            <person name="Del Olmo V."/>
            <person name="Hegedusova E."/>
            <person name="Saus E."/>
            <person name="Pryszcz L."/>
            <person name="Cillingova A."/>
            <person name="Nosek J."/>
            <person name="Gabaldon T."/>
        </authorList>
    </citation>
    <scope>NUCLEOTIDE SEQUENCE</scope>
    <source>
        <strain evidence="9">CBS 10844</strain>
    </source>
</reference>
<comment type="caution">
    <text evidence="9">The sequence shown here is derived from an EMBL/GenBank/DDBJ whole genome shotgun (WGS) entry which is preliminary data.</text>
</comment>
<evidence type="ECO:0000256" key="4">
    <source>
        <dbReference type="ARBA" id="ARBA00022448"/>
    </source>
</evidence>
<keyword evidence="6" id="KW-0333">Golgi apparatus</keyword>
<evidence type="ECO:0000256" key="2">
    <source>
        <dbReference type="ARBA" id="ARBA00006419"/>
    </source>
</evidence>